<dbReference type="GO" id="GO:0015675">
    <property type="term" value="P:nickel cation transport"/>
    <property type="evidence" value="ECO:0007669"/>
    <property type="project" value="InterPro"/>
</dbReference>
<accession>A0A9D1IIJ3</accession>
<dbReference type="InterPro" id="IPR030678">
    <property type="entry name" value="Peptide/Ni-bd"/>
</dbReference>
<dbReference type="GO" id="GO:1904680">
    <property type="term" value="F:peptide transmembrane transporter activity"/>
    <property type="evidence" value="ECO:0007669"/>
    <property type="project" value="TreeGrafter"/>
</dbReference>
<dbReference type="SUPFAM" id="SSF53850">
    <property type="entry name" value="Periplasmic binding protein-like II"/>
    <property type="match status" value="1"/>
</dbReference>
<dbReference type="Gene3D" id="3.40.190.10">
    <property type="entry name" value="Periplasmic binding protein-like II"/>
    <property type="match status" value="1"/>
</dbReference>
<dbReference type="GO" id="GO:0030288">
    <property type="term" value="C:outer membrane-bounded periplasmic space"/>
    <property type="evidence" value="ECO:0007669"/>
    <property type="project" value="TreeGrafter"/>
</dbReference>
<dbReference type="CDD" id="cd08489">
    <property type="entry name" value="PBP2_NikA"/>
    <property type="match status" value="1"/>
</dbReference>
<organism evidence="2 3">
    <name type="scientific">Candidatus Aphodousia faecigallinarum</name>
    <dbReference type="NCBI Taxonomy" id="2840677"/>
    <lineage>
        <taxon>Bacteria</taxon>
        <taxon>Pseudomonadati</taxon>
        <taxon>Pseudomonadota</taxon>
        <taxon>Betaproteobacteria</taxon>
        <taxon>Burkholderiales</taxon>
        <taxon>Sutterellaceae</taxon>
        <taxon>Sutterellaceae incertae sedis</taxon>
        <taxon>Candidatus Aphodousia</taxon>
    </lineage>
</organism>
<proteinExistence type="predicted"/>
<feature type="domain" description="Solute-binding protein family 5" evidence="1">
    <location>
        <begin position="80"/>
        <end position="449"/>
    </location>
</feature>
<protein>
    <submittedName>
        <fullName evidence="2">Nickel ABC transporter, nickel/metallophore periplasmic binding protein</fullName>
    </submittedName>
</protein>
<dbReference type="Gene3D" id="3.10.105.10">
    <property type="entry name" value="Dipeptide-binding Protein, Domain 3"/>
    <property type="match status" value="1"/>
</dbReference>
<dbReference type="Proteomes" id="UP000824083">
    <property type="component" value="Unassembled WGS sequence"/>
</dbReference>
<dbReference type="GO" id="GO:0015833">
    <property type="term" value="P:peptide transport"/>
    <property type="evidence" value="ECO:0007669"/>
    <property type="project" value="TreeGrafter"/>
</dbReference>
<dbReference type="GO" id="GO:0020037">
    <property type="term" value="F:heme binding"/>
    <property type="evidence" value="ECO:0007669"/>
    <property type="project" value="InterPro"/>
</dbReference>
<dbReference type="EMBL" id="DVMY01000077">
    <property type="protein sequence ID" value="HIU37560.1"/>
    <property type="molecule type" value="Genomic_DNA"/>
</dbReference>
<dbReference type="GO" id="GO:0016151">
    <property type="term" value="F:nickel cation binding"/>
    <property type="evidence" value="ECO:0007669"/>
    <property type="project" value="InterPro"/>
</dbReference>
<name>A0A9D1IIJ3_9BURK</name>
<gene>
    <name evidence="2" type="primary">nikA</name>
    <name evidence="2" type="ORF">IAC56_04740</name>
</gene>
<evidence type="ECO:0000313" key="2">
    <source>
        <dbReference type="EMBL" id="HIU37560.1"/>
    </source>
</evidence>
<dbReference type="PANTHER" id="PTHR30290:SF37">
    <property type="entry name" value="NICKEL-BINDING PERIPLASMIC PROTEIN"/>
    <property type="match status" value="1"/>
</dbReference>
<dbReference type="NCBIfam" id="TIGR02294">
    <property type="entry name" value="nickel_nikA"/>
    <property type="match status" value="1"/>
</dbReference>
<dbReference type="InterPro" id="IPR011980">
    <property type="entry name" value="CntA-like"/>
</dbReference>
<dbReference type="PIRSF" id="PIRSF002741">
    <property type="entry name" value="MppA"/>
    <property type="match status" value="1"/>
</dbReference>
<sequence>MQTVFHTPFLRAIFAVSVSIWLTACSPSDTDENKNAHDRFHLEYASMKDIRDINPHLYLGEMAAQAMVFEPLVINTADGVRPWLAKSWDISADGKTYTFHLREGVRYTDGHPFTAQSVQANVDAILENKIRHAWLNLVNEIDSHRAVDELTWELHLKHPYFPTLIELGVSRPFRFISPDCMDNGHTKNGVKCLAGTGPWKLSEHKRNQYAIFSANDAYWGEKPKLQSIRWNVLPDAQTMLMALQKGEIDLIFGADGDQLTSDALSMLQKSHSLSVSLSEPIASRAILLNTKRLVTADPALRLAIAHAINRQAIVKGVLNNIEEPAPTLFARNVPYCDVDLKIRDYDPQKARDLLDQAGWLMGRDGIRENNGLKAEVAFYFNVQNAQERTIAEVIQADLAQIGIKVNLFGEEKQIFLDRQRSGDFDLQYALSWGAPYDPQSYLSSWRIPAHGDYQAQLGLPNKETIDRLIGDFMVEMNEDKRRALVTTILTAVHDADVYVPISYSRTKAVHTPSLKGVNFKVSQYEIPFESMHFESGNQP</sequence>
<dbReference type="InterPro" id="IPR000914">
    <property type="entry name" value="SBP_5_dom"/>
</dbReference>
<dbReference type="InterPro" id="IPR039424">
    <property type="entry name" value="SBP_5"/>
</dbReference>
<dbReference type="GO" id="GO:0043190">
    <property type="term" value="C:ATP-binding cassette (ABC) transporter complex"/>
    <property type="evidence" value="ECO:0007669"/>
    <property type="project" value="InterPro"/>
</dbReference>
<comment type="caution">
    <text evidence="2">The sequence shown here is derived from an EMBL/GenBank/DDBJ whole genome shotgun (WGS) entry which is preliminary data.</text>
</comment>
<dbReference type="Pfam" id="PF00496">
    <property type="entry name" value="SBP_bac_5"/>
    <property type="match status" value="1"/>
</dbReference>
<dbReference type="PANTHER" id="PTHR30290">
    <property type="entry name" value="PERIPLASMIC BINDING COMPONENT OF ABC TRANSPORTER"/>
    <property type="match status" value="1"/>
</dbReference>
<reference evidence="2" key="1">
    <citation type="submission" date="2020-10" db="EMBL/GenBank/DDBJ databases">
        <authorList>
            <person name="Gilroy R."/>
        </authorList>
    </citation>
    <scope>NUCLEOTIDE SEQUENCE</scope>
    <source>
        <strain evidence="2">7463</strain>
    </source>
</reference>
<evidence type="ECO:0000259" key="1">
    <source>
        <dbReference type="Pfam" id="PF00496"/>
    </source>
</evidence>
<reference evidence="2" key="2">
    <citation type="journal article" date="2021" name="PeerJ">
        <title>Extensive microbial diversity within the chicken gut microbiome revealed by metagenomics and culture.</title>
        <authorList>
            <person name="Gilroy R."/>
            <person name="Ravi A."/>
            <person name="Getino M."/>
            <person name="Pursley I."/>
            <person name="Horton D.L."/>
            <person name="Alikhan N.F."/>
            <person name="Baker D."/>
            <person name="Gharbi K."/>
            <person name="Hall N."/>
            <person name="Watson M."/>
            <person name="Adriaenssens E.M."/>
            <person name="Foster-Nyarko E."/>
            <person name="Jarju S."/>
            <person name="Secka A."/>
            <person name="Antonio M."/>
            <person name="Oren A."/>
            <person name="Chaudhuri R.R."/>
            <person name="La Ragione R."/>
            <person name="Hildebrand F."/>
            <person name="Pallen M.J."/>
        </authorList>
    </citation>
    <scope>NUCLEOTIDE SEQUENCE</scope>
    <source>
        <strain evidence="2">7463</strain>
    </source>
</reference>
<evidence type="ECO:0000313" key="3">
    <source>
        <dbReference type="Proteomes" id="UP000824083"/>
    </source>
</evidence>
<dbReference type="AlphaFoldDB" id="A0A9D1IIJ3"/>